<feature type="transmembrane region" description="Helical" evidence="1">
    <location>
        <begin position="53"/>
        <end position="73"/>
    </location>
</feature>
<protein>
    <recommendedName>
        <fullName evidence="4">Sporulation protein YpjB</fullName>
    </recommendedName>
</protein>
<organism evidence="2 3">
    <name type="scientific">Lentibacillus cibarius</name>
    <dbReference type="NCBI Taxonomy" id="2583219"/>
    <lineage>
        <taxon>Bacteria</taxon>
        <taxon>Bacillati</taxon>
        <taxon>Bacillota</taxon>
        <taxon>Bacilli</taxon>
        <taxon>Bacillales</taxon>
        <taxon>Bacillaceae</taxon>
        <taxon>Lentibacillus</taxon>
    </lineage>
</organism>
<dbReference type="AlphaFoldDB" id="A0A5S3QT83"/>
<evidence type="ECO:0000256" key="1">
    <source>
        <dbReference type="SAM" id="Phobius"/>
    </source>
</evidence>
<keyword evidence="1" id="KW-0472">Membrane</keyword>
<evidence type="ECO:0000313" key="3">
    <source>
        <dbReference type="Proteomes" id="UP000306980"/>
    </source>
</evidence>
<comment type="caution">
    <text evidence="2">The sequence shown here is derived from an EMBL/GenBank/DDBJ whole genome shotgun (WGS) entry which is preliminary data.</text>
</comment>
<sequence length="90" mass="9803">MLCEVTTMKRTFTITRMLIASIGICACLLLTSPVVTSTKTTAVTTGSIKMVPFYWIVGIVGGSIAVTLTYVGWKKYKGEEKKKSDEDSDS</sequence>
<dbReference type="Proteomes" id="UP000306980">
    <property type="component" value="Unassembled WGS sequence"/>
</dbReference>
<reference evidence="2 3" key="1">
    <citation type="submission" date="2019-05" db="EMBL/GenBank/DDBJ databases">
        <title>Genomic analysis of Lentibacillus sp. NKC220-2.</title>
        <authorList>
            <person name="Oh Y.J."/>
        </authorList>
    </citation>
    <scope>NUCLEOTIDE SEQUENCE [LARGE SCALE GENOMIC DNA]</scope>
    <source>
        <strain evidence="2 3">NKC220-2</strain>
    </source>
</reference>
<accession>A0A5S3QT83</accession>
<dbReference type="Pfam" id="PF09577">
    <property type="entry name" value="Spore_YpjB"/>
    <property type="match status" value="1"/>
</dbReference>
<dbReference type="InterPro" id="IPR014231">
    <property type="entry name" value="Spore_YpjB"/>
</dbReference>
<dbReference type="EMBL" id="VCIA01000001">
    <property type="protein sequence ID" value="TMN23946.1"/>
    <property type="molecule type" value="Genomic_DNA"/>
</dbReference>
<proteinExistence type="predicted"/>
<gene>
    <name evidence="2" type="ORF">FFL34_17675</name>
</gene>
<keyword evidence="1" id="KW-0812">Transmembrane</keyword>
<keyword evidence="1" id="KW-1133">Transmembrane helix</keyword>
<name>A0A5S3QT83_9BACI</name>
<evidence type="ECO:0008006" key="4">
    <source>
        <dbReference type="Google" id="ProtNLM"/>
    </source>
</evidence>
<evidence type="ECO:0000313" key="2">
    <source>
        <dbReference type="EMBL" id="TMN23946.1"/>
    </source>
</evidence>